<dbReference type="OrthoDB" id="343296at2759"/>
<feature type="domain" description="EF-hand" evidence="4">
    <location>
        <begin position="19"/>
        <end position="54"/>
    </location>
</feature>
<proteinExistence type="predicted"/>
<feature type="domain" description="EF-hand" evidence="4">
    <location>
        <begin position="55"/>
        <end position="90"/>
    </location>
</feature>
<dbReference type="PANTHER" id="PTHR23048">
    <property type="entry name" value="MYOSIN LIGHT CHAIN 1, 3"/>
    <property type="match status" value="1"/>
</dbReference>
<evidence type="ECO:0000256" key="3">
    <source>
        <dbReference type="SAM" id="MobiDB-lite"/>
    </source>
</evidence>
<evidence type="ECO:0000256" key="1">
    <source>
        <dbReference type="ARBA" id="ARBA00022737"/>
    </source>
</evidence>
<sequence>MGYSAWTERTKARSHPTDEQRQEIREAFDLFDTDGSGTIDGRELEVAMRALGFEAGEEEVKQMIADVDKDKNGSIDFDEFLHMMTNKMGERDSRGEIRKAYSLFVPEKKGRITFERLKQLAREVGENFSDEELWEMIQIADQNGDNQVDEDEFVEVMKKTKLF</sequence>
<dbReference type="SUPFAM" id="SSF47473">
    <property type="entry name" value="EF-hand"/>
    <property type="match status" value="1"/>
</dbReference>
<keyword evidence="6" id="KW-1185">Reference proteome</keyword>
<dbReference type="InterPro" id="IPR011992">
    <property type="entry name" value="EF-hand-dom_pair"/>
</dbReference>
<reference evidence="5" key="1">
    <citation type="submission" date="2021-01" db="EMBL/GenBank/DDBJ databases">
        <title>Adiantum capillus-veneris genome.</title>
        <authorList>
            <person name="Fang Y."/>
            <person name="Liao Q."/>
        </authorList>
    </citation>
    <scope>NUCLEOTIDE SEQUENCE</scope>
    <source>
        <strain evidence="5">H3</strain>
        <tissue evidence="5">Leaf</tissue>
    </source>
</reference>
<comment type="caution">
    <text evidence="5">The sequence shown here is derived from an EMBL/GenBank/DDBJ whole genome shotgun (WGS) entry which is preliminary data.</text>
</comment>
<feature type="region of interest" description="Disordered" evidence="3">
    <location>
        <begin position="1"/>
        <end position="20"/>
    </location>
</feature>
<dbReference type="Pfam" id="PF13499">
    <property type="entry name" value="EF-hand_7"/>
    <property type="match status" value="2"/>
</dbReference>
<evidence type="ECO:0000313" key="6">
    <source>
        <dbReference type="Proteomes" id="UP000886520"/>
    </source>
</evidence>
<feature type="domain" description="EF-hand" evidence="4">
    <location>
        <begin position="128"/>
        <end position="163"/>
    </location>
</feature>
<evidence type="ECO:0000256" key="2">
    <source>
        <dbReference type="ARBA" id="ARBA00022837"/>
    </source>
</evidence>
<dbReference type="InterPro" id="IPR002048">
    <property type="entry name" value="EF_hand_dom"/>
</dbReference>
<feature type="domain" description="EF-hand" evidence="4">
    <location>
        <begin position="92"/>
        <end position="127"/>
    </location>
</feature>
<feature type="compositionally biased region" description="Basic and acidic residues" evidence="3">
    <location>
        <begin position="8"/>
        <end position="20"/>
    </location>
</feature>
<dbReference type="PANTHER" id="PTHR23048:SF59">
    <property type="entry name" value="EF-HAND SUPERFAMILY PROTEIN"/>
    <property type="match status" value="1"/>
</dbReference>
<dbReference type="GO" id="GO:0016460">
    <property type="term" value="C:myosin II complex"/>
    <property type="evidence" value="ECO:0007669"/>
    <property type="project" value="TreeGrafter"/>
</dbReference>
<keyword evidence="2" id="KW-0106">Calcium</keyword>
<accession>A0A9D4U2H4</accession>
<dbReference type="AlphaFoldDB" id="A0A9D4U2H4"/>
<evidence type="ECO:0000313" key="5">
    <source>
        <dbReference type="EMBL" id="KAI5060137.1"/>
    </source>
</evidence>
<dbReference type="Proteomes" id="UP000886520">
    <property type="component" value="Chromosome 24"/>
</dbReference>
<dbReference type="InterPro" id="IPR050230">
    <property type="entry name" value="CALM/Myosin/TropC-like"/>
</dbReference>
<dbReference type="PROSITE" id="PS50222">
    <property type="entry name" value="EF_HAND_2"/>
    <property type="match status" value="4"/>
</dbReference>
<dbReference type="PROSITE" id="PS00018">
    <property type="entry name" value="EF_HAND_1"/>
    <property type="match status" value="3"/>
</dbReference>
<dbReference type="Gene3D" id="1.10.238.10">
    <property type="entry name" value="EF-hand"/>
    <property type="match status" value="2"/>
</dbReference>
<dbReference type="FunFam" id="1.10.238.10:FF:000178">
    <property type="entry name" value="Calmodulin-2 A"/>
    <property type="match status" value="1"/>
</dbReference>
<dbReference type="SMART" id="SM00054">
    <property type="entry name" value="EFh"/>
    <property type="match status" value="3"/>
</dbReference>
<protein>
    <recommendedName>
        <fullName evidence="4">EF-hand domain-containing protein</fullName>
    </recommendedName>
</protein>
<organism evidence="5 6">
    <name type="scientific">Adiantum capillus-veneris</name>
    <name type="common">Maidenhair fern</name>
    <dbReference type="NCBI Taxonomy" id="13818"/>
    <lineage>
        <taxon>Eukaryota</taxon>
        <taxon>Viridiplantae</taxon>
        <taxon>Streptophyta</taxon>
        <taxon>Embryophyta</taxon>
        <taxon>Tracheophyta</taxon>
        <taxon>Polypodiopsida</taxon>
        <taxon>Polypodiidae</taxon>
        <taxon>Polypodiales</taxon>
        <taxon>Pteridineae</taxon>
        <taxon>Pteridaceae</taxon>
        <taxon>Vittarioideae</taxon>
        <taxon>Adiantum</taxon>
    </lineage>
</organism>
<keyword evidence="1" id="KW-0677">Repeat</keyword>
<evidence type="ECO:0000259" key="4">
    <source>
        <dbReference type="PROSITE" id="PS50222"/>
    </source>
</evidence>
<dbReference type="CDD" id="cd00051">
    <property type="entry name" value="EFh"/>
    <property type="match status" value="1"/>
</dbReference>
<dbReference type="EMBL" id="JABFUD020000024">
    <property type="protein sequence ID" value="KAI5060137.1"/>
    <property type="molecule type" value="Genomic_DNA"/>
</dbReference>
<gene>
    <name evidence="5" type="ORF">GOP47_0024557</name>
</gene>
<dbReference type="InterPro" id="IPR018247">
    <property type="entry name" value="EF_Hand_1_Ca_BS"/>
</dbReference>
<name>A0A9D4U2H4_ADICA</name>
<dbReference type="GO" id="GO:0005509">
    <property type="term" value="F:calcium ion binding"/>
    <property type="evidence" value="ECO:0007669"/>
    <property type="project" value="InterPro"/>
</dbReference>